<dbReference type="Proteomes" id="UP001177260">
    <property type="component" value="Unassembled WGS sequence"/>
</dbReference>
<comment type="caution">
    <text evidence="1">The sequence shown here is derived from an EMBL/GenBank/DDBJ whole genome shotgun (WGS) entry which is preliminary data.</text>
</comment>
<dbReference type="EMBL" id="JAOPJF010000011">
    <property type="protein sequence ID" value="KAK1147714.1"/>
    <property type="molecule type" value="Genomic_DNA"/>
</dbReference>
<sequence>MQQLHRHLLQLRQATLLRLIALTATFFIVCTAISFLYLHDSTIDPVLDAGVNPSVPAGEFNGTCYADLDVLRTYTNASAVEYARLEIAVAPTPNFTNFSDSLDVSFPAYHPVRLDSERTREGVPEEKCATSITIPGPVASAPVNASHLIFGVATSIERLHDSLDAFAHWAVGTGAHIIAVVDEGGSLRTQTEERATQLGLRLTIIHKWDEEVLDRYFSLVRIFLEHRDASTQWAVLIDDDTFFPSMQNLVDRLASYDATRPQYIGALSEDMWYLYLAGHIAYGGAGVFLSLPMVERLDEVFDDCYLFKGPGDGMIGQCIYAHTDTKLTWDHDLHQVDLRGDVSGFYESGRPLPLSLHHWKSWHHTDVAALGKVAAVCGSECLLHRWELADGWYLINGYSVIQYSREFLDPAAMEQTWDDSKYEGSNPFAYSLGPLRGKDHEKISFRLKEAIADGPDRVRQIYLRERGETEAPQVLEVVWNRAS</sequence>
<protein>
    <submittedName>
        <fullName evidence="1">Uncharacterized protein</fullName>
    </submittedName>
</protein>
<keyword evidence="2" id="KW-1185">Reference proteome</keyword>
<organism evidence="1 2">
    <name type="scientific">Aspergillus melleus</name>
    <dbReference type="NCBI Taxonomy" id="138277"/>
    <lineage>
        <taxon>Eukaryota</taxon>
        <taxon>Fungi</taxon>
        <taxon>Dikarya</taxon>
        <taxon>Ascomycota</taxon>
        <taxon>Pezizomycotina</taxon>
        <taxon>Eurotiomycetes</taxon>
        <taxon>Eurotiomycetidae</taxon>
        <taxon>Eurotiales</taxon>
        <taxon>Aspergillaceae</taxon>
        <taxon>Aspergillus</taxon>
        <taxon>Aspergillus subgen. Circumdati</taxon>
    </lineage>
</organism>
<reference evidence="1 2" key="1">
    <citation type="journal article" date="2023" name="ACS Omega">
        <title>Identification of the Neoaspergillic Acid Biosynthesis Gene Cluster by Establishing an In Vitro CRISPR-Ribonucleoprotein Genetic System in Aspergillus melleus.</title>
        <authorList>
            <person name="Yuan B."/>
            <person name="Grau M.F."/>
            <person name="Murata R.M."/>
            <person name="Torok T."/>
            <person name="Venkateswaran K."/>
            <person name="Stajich J.E."/>
            <person name="Wang C.C.C."/>
        </authorList>
    </citation>
    <scope>NUCLEOTIDE SEQUENCE [LARGE SCALE GENOMIC DNA]</scope>
    <source>
        <strain evidence="1 2">IMV 1140</strain>
    </source>
</reference>
<evidence type="ECO:0000313" key="2">
    <source>
        <dbReference type="Proteomes" id="UP001177260"/>
    </source>
</evidence>
<evidence type="ECO:0000313" key="1">
    <source>
        <dbReference type="EMBL" id="KAK1147714.1"/>
    </source>
</evidence>
<gene>
    <name evidence="1" type="ORF">N8T08_001059</name>
</gene>
<accession>A0ACC3BBX7</accession>
<proteinExistence type="predicted"/>
<name>A0ACC3BBX7_9EURO</name>